<keyword evidence="1" id="KW-0812">Transmembrane</keyword>
<keyword evidence="1" id="KW-1133">Transmembrane helix</keyword>
<feature type="transmembrane region" description="Helical" evidence="1">
    <location>
        <begin position="21"/>
        <end position="41"/>
    </location>
</feature>
<dbReference type="AlphaFoldDB" id="A0A1I4JG46"/>
<dbReference type="Pfam" id="PF14143">
    <property type="entry name" value="YrhC"/>
    <property type="match status" value="1"/>
</dbReference>
<keyword evidence="3" id="KW-1185">Reference proteome</keyword>
<reference evidence="2 3" key="1">
    <citation type="submission" date="2016-10" db="EMBL/GenBank/DDBJ databases">
        <authorList>
            <person name="de Groot N.N."/>
        </authorList>
    </citation>
    <scope>NUCLEOTIDE SEQUENCE [LARGE SCALE GENOMIC DNA]</scope>
    <source>
        <strain evidence="2 3">CGMCC 1.6134</strain>
    </source>
</reference>
<feature type="transmembrane region" description="Helical" evidence="1">
    <location>
        <begin position="47"/>
        <end position="64"/>
    </location>
</feature>
<protein>
    <submittedName>
        <fullName evidence="2">YrhC-like protein</fullName>
    </submittedName>
</protein>
<evidence type="ECO:0000313" key="3">
    <source>
        <dbReference type="Proteomes" id="UP000199668"/>
    </source>
</evidence>
<dbReference type="RefSeq" id="WP_090925694.1">
    <property type="nucleotide sequence ID" value="NZ_FOTY01000003.1"/>
</dbReference>
<organism evidence="2 3">
    <name type="scientific">Salibacterium qingdaonense</name>
    <dbReference type="NCBI Taxonomy" id="266892"/>
    <lineage>
        <taxon>Bacteria</taxon>
        <taxon>Bacillati</taxon>
        <taxon>Bacillota</taxon>
        <taxon>Bacilli</taxon>
        <taxon>Bacillales</taxon>
        <taxon>Bacillaceae</taxon>
    </lineage>
</organism>
<proteinExistence type="predicted"/>
<accession>A0A1I4JG46</accession>
<evidence type="ECO:0000256" key="1">
    <source>
        <dbReference type="SAM" id="Phobius"/>
    </source>
</evidence>
<keyword evidence="1" id="KW-0472">Membrane</keyword>
<dbReference type="Proteomes" id="UP000199668">
    <property type="component" value="Unassembled WGS sequence"/>
</dbReference>
<dbReference type="STRING" id="266892.SAMN04488054_103128"/>
<sequence length="79" mass="8689">MGQSKTAHAGRAEDFRSFSRVLITASCFLFLGLLLPESIPAAKQPEILVIIGIFTTASVVLHYAGSKERQRAEEENQQL</sequence>
<dbReference type="InterPro" id="IPR025418">
    <property type="entry name" value="YrhC-like"/>
</dbReference>
<gene>
    <name evidence="2" type="ORF">SAMN04488054_103128</name>
</gene>
<name>A0A1I4JG46_9BACI</name>
<dbReference type="OrthoDB" id="2947826at2"/>
<evidence type="ECO:0000313" key="2">
    <source>
        <dbReference type="EMBL" id="SFL65157.1"/>
    </source>
</evidence>
<dbReference type="EMBL" id="FOTY01000003">
    <property type="protein sequence ID" value="SFL65157.1"/>
    <property type="molecule type" value="Genomic_DNA"/>
</dbReference>